<name>A0AAX6G1X6_IRIPA</name>
<keyword evidence="2" id="KW-1185">Reference proteome</keyword>
<organism evidence="1 2">
    <name type="scientific">Iris pallida</name>
    <name type="common">Sweet iris</name>
    <dbReference type="NCBI Taxonomy" id="29817"/>
    <lineage>
        <taxon>Eukaryota</taxon>
        <taxon>Viridiplantae</taxon>
        <taxon>Streptophyta</taxon>
        <taxon>Embryophyta</taxon>
        <taxon>Tracheophyta</taxon>
        <taxon>Spermatophyta</taxon>
        <taxon>Magnoliopsida</taxon>
        <taxon>Liliopsida</taxon>
        <taxon>Asparagales</taxon>
        <taxon>Iridaceae</taxon>
        <taxon>Iridoideae</taxon>
        <taxon>Irideae</taxon>
        <taxon>Iris</taxon>
    </lineage>
</organism>
<accession>A0AAX6G1X6</accession>
<dbReference type="EMBL" id="JANAVB010023996">
    <property type="protein sequence ID" value="KAJ6822746.1"/>
    <property type="molecule type" value="Genomic_DNA"/>
</dbReference>
<evidence type="ECO:0000313" key="1">
    <source>
        <dbReference type="EMBL" id="KAJ6822746.1"/>
    </source>
</evidence>
<dbReference type="AlphaFoldDB" id="A0AAX6G1X6"/>
<reference evidence="1" key="2">
    <citation type="submission" date="2023-04" db="EMBL/GenBank/DDBJ databases">
        <authorList>
            <person name="Bruccoleri R.E."/>
            <person name="Oakeley E.J."/>
            <person name="Faust A.-M."/>
            <person name="Dessus-Babus S."/>
            <person name="Altorfer M."/>
            <person name="Burckhardt D."/>
            <person name="Oertli M."/>
            <person name="Naumann U."/>
            <person name="Petersen F."/>
            <person name="Wong J."/>
        </authorList>
    </citation>
    <scope>NUCLEOTIDE SEQUENCE</scope>
    <source>
        <strain evidence="1">GSM-AAB239-AS_SAM_17_03QT</strain>
        <tissue evidence="1">Leaf</tissue>
    </source>
</reference>
<protein>
    <submittedName>
        <fullName evidence="1">Protein-lysine N-methyltransferase mettl10</fullName>
    </submittedName>
</protein>
<evidence type="ECO:0000313" key="2">
    <source>
        <dbReference type="Proteomes" id="UP001140949"/>
    </source>
</evidence>
<dbReference type="Proteomes" id="UP001140949">
    <property type="component" value="Unassembled WGS sequence"/>
</dbReference>
<comment type="caution">
    <text evidence="1">The sequence shown here is derived from an EMBL/GenBank/DDBJ whole genome shotgun (WGS) entry which is preliminary data.</text>
</comment>
<gene>
    <name evidence="1" type="ORF">M6B38_387795</name>
</gene>
<reference evidence="1" key="1">
    <citation type="journal article" date="2023" name="GigaByte">
        <title>Genome assembly of the bearded iris, Iris pallida Lam.</title>
        <authorList>
            <person name="Bruccoleri R.E."/>
            <person name="Oakeley E.J."/>
            <person name="Faust A.M.E."/>
            <person name="Altorfer M."/>
            <person name="Dessus-Babus S."/>
            <person name="Burckhardt D."/>
            <person name="Oertli M."/>
            <person name="Naumann U."/>
            <person name="Petersen F."/>
            <person name="Wong J."/>
        </authorList>
    </citation>
    <scope>NUCLEOTIDE SEQUENCE</scope>
    <source>
        <strain evidence="1">GSM-AAB239-AS_SAM_17_03QT</strain>
    </source>
</reference>
<proteinExistence type="predicted"/>
<sequence length="100" mass="10609">MEFPGRVFTCGTLEKLKSAVPCIGASMSPLPVLIWLCEVEAGSVAGFLASSDSASPTHSLTLASHSFGTSWRRYIELNGPKNGNRIRTACLYYTGAAPVS</sequence>